<evidence type="ECO:0000313" key="2">
    <source>
        <dbReference type="Proteomes" id="UP001500851"/>
    </source>
</evidence>
<dbReference type="RefSeq" id="WP_344029126.1">
    <property type="nucleotide sequence ID" value="NZ_BAAAOB010000001.1"/>
</dbReference>
<gene>
    <name evidence="1" type="ORF">GCM10009768_06020</name>
</gene>
<dbReference type="EMBL" id="BAAAOB010000001">
    <property type="protein sequence ID" value="GAA1779950.1"/>
    <property type="molecule type" value="Genomic_DNA"/>
</dbReference>
<sequence length="183" mass="18723">MNPHEMMLARRRRTMLAAGILSSLLTVGLLLLVLLPGIGTAGAAEAADGKRTVAIGDPKTATIVPGAGWEVTGAGSDELLLVSPDRGLTVRISPAPSGKPAEVLAAELGEGSGLGKIRTETLASKLVVAHVDSAKNVSAAVGDDRHAVLLGVELSEPDAKQAKRDLASYRPALVALVESIRLG</sequence>
<name>A0ABN2L9S9_9MICO</name>
<organism evidence="1 2">
    <name type="scientific">Leucobacter iarius</name>
    <dbReference type="NCBI Taxonomy" id="333963"/>
    <lineage>
        <taxon>Bacteria</taxon>
        <taxon>Bacillati</taxon>
        <taxon>Actinomycetota</taxon>
        <taxon>Actinomycetes</taxon>
        <taxon>Micrococcales</taxon>
        <taxon>Microbacteriaceae</taxon>
        <taxon>Leucobacter</taxon>
    </lineage>
</organism>
<reference evidence="1 2" key="1">
    <citation type="journal article" date="2019" name="Int. J. Syst. Evol. Microbiol.">
        <title>The Global Catalogue of Microorganisms (GCM) 10K type strain sequencing project: providing services to taxonomists for standard genome sequencing and annotation.</title>
        <authorList>
            <consortium name="The Broad Institute Genomics Platform"/>
            <consortium name="The Broad Institute Genome Sequencing Center for Infectious Disease"/>
            <person name="Wu L."/>
            <person name="Ma J."/>
        </authorList>
    </citation>
    <scope>NUCLEOTIDE SEQUENCE [LARGE SCALE GENOMIC DNA]</scope>
    <source>
        <strain evidence="1 2">JCM 14736</strain>
    </source>
</reference>
<comment type="caution">
    <text evidence="1">The sequence shown here is derived from an EMBL/GenBank/DDBJ whole genome shotgun (WGS) entry which is preliminary data.</text>
</comment>
<proteinExistence type="predicted"/>
<accession>A0ABN2L9S9</accession>
<evidence type="ECO:0008006" key="3">
    <source>
        <dbReference type="Google" id="ProtNLM"/>
    </source>
</evidence>
<dbReference type="Proteomes" id="UP001500851">
    <property type="component" value="Unassembled WGS sequence"/>
</dbReference>
<evidence type="ECO:0000313" key="1">
    <source>
        <dbReference type="EMBL" id="GAA1779950.1"/>
    </source>
</evidence>
<keyword evidence="2" id="KW-1185">Reference proteome</keyword>
<protein>
    <recommendedName>
        <fullName evidence="3">Secreted protein</fullName>
    </recommendedName>
</protein>